<dbReference type="InterPro" id="IPR024655">
    <property type="entry name" value="Asl1_glyco_hydro_catalytic"/>
</dbReference>
<feature type="domain" description="Asl1-like glycosyl hydrolase catalytic" evidence="1">
    <location>
        <begin position="36"/>
        <end position="274"/>
    </location>
</feature>
<dbReference type="RefSeq" id="WP_197524829.1">
    <property type="nucleotide sequence ID" value="NZ_SJPH01000002.1"/>
</dbReference>
<name>A0A5C5WCQ8_9BACT</name>
<reference evidence="2 3" key="1">
    <citation type="submission" date="2019-02" db="EMBL/GenBank/DDBJ databases">
        <title>Deep-cultivation of Planctomycetes and their phenomic and genomic characterization uncovers novel biology.</title>
        <authorList>
            <person name="Wiegand S."/>
            <person name="Jogler M."/>
            <person name="Boedeker C."/>
            <person name="Pinto D."/>
            <person name="Vollmers J."/>
            <person name="Rivas-Marin E."/>
            <person name="Kohn T."/>
            <person name="Peeters S.H."/>
            <person name="Heuer A."/>
            <person name="Rast P."/>
            <person name="Oberbeckmann S."/>
            <person name="Bunk B."/>
            <person name="Jeske O."/>
            <person name="Meyerdierks A."/>
            <person name="Storesund J.E."/>
            <person name="Kallscheuer N."/>
            <person name="Luecker S."/>
            <person name="Lage O.M."/>
            <person name="Pohl T."/>
            <person name="Merkel B.J."/>
            <person name="Hornburger P."/>
            <person name="Mueller R.-W."/>
            <person name="Bruemmer F."/>
            <person name="Labrenz M."/>
            <person name="Spormann A.M."/>
            <person name="Op Den Camp H."/>
            <person name="Overmann J."/>
            <person name="Amann R."/>
            <person name="Jetten M.S.M."/>
            <person name="Mascher T."/>
            <person name="Medema M.H."/>
            <person name="Devos D.P."/>
            <person name="Kaster A.-K."/>
            <person name="Ovreas L."/>
            <person name="Rohde M."/>
            <person name="Galperin M.Y."/>
            <person name="Jogler C."/>
        </authorList>
    </citation>
    <scope>NUCLEOTIDE SEQUENCE [LARGE SCALE GENOMIC DNA]</scope>
    <source>
        <strain evidence="2 3">Pla111</strain>
    </source>
</reference>
<comment type="caution">
    <text evidence="2">The sequence shown here is derived from an EMBL/GenBank/DDBJ whole genome shotgun (WGS) entry which is preliminary data.</text>
</comment>
<proteinExistence type="predicted"/>
<dbReference type="AlphaFoldDB" id="A0A5C5WCQ8"/>
<sequence length="283" mass="32028">MISRRDFTKLALVGTLGASHDAFAAVAPRLSKRGCCFTAKSTDAAWVRRIESLNPAWLYSWGSQRPEKLPKGVEFTPMIWGNSENERFSQTIADLRKRAELGELQYLLGFNEPDQQKQSNMTVERVLELWPGLMEVGVPLVSPGCVHPDREWMNDFMEQVDQGGLRVDAISVHSYMGPSVEHLVRRLEAVHQRFGRPLWITEFAVGDWQATTRAQNRHSPQRIASFMRELLPTLDTLDYIHRYAWFSAAPDNGPLGTSALIGETGALTELGRIYANHPRRPSR</sequence>
<dbReference type="EMBL" id="SJPH01000002">
    <property type="protein sequence ID" value="TWT47841.1"/>
    <property type="molecule type" value="Genomic_DNA"/>
</dbReference>
<keyword evidence="3" id="KW-1185">Reference proteome</keyword>
<dbReference type="GO" id="GO:0071966">
    <property type="term" value="P:fungal-type cell wall polysaccharide metabolic process"/>
    <property type="evidence" value="ECO:0007669"/>
    <property type="project" value="TreeGrafter"/>
</dbReference>
<dbReference type="Pfam" id="PF11790">
    <property type="entry name" value="Glyco_hydro_cc"/>
    <property type="match status" value="1"/>
</dbReference>
<organism evidence="2 3">
    <name type="scientific">Botrimarina hoheduenensis</name>
    <dbReference type="NCBI Taxonomy" id="2528000"/>
    <lineage>
        <taxon>Bacteria</taxon>
        <taxon>Pseudomonadati</taxon>
        <taxon>Planctomycetota</taxon>
        <taxon>Planctomycetia</taxon>
        <taxon>Pirellulales</taxon>
        <taxon>Lacipirellulaceae</taxon>
        <taxon>Botrimarina</taxon>
    </lineage>
</organism>
<gene>
    <name evidence="2" type="ORF">Pla111_14660</name>
</gene>
<evidence type="ECO:0000313" key="3">
    <source>
        <dbReference type="Proteomes" id="UP000318995"/>
    </source>
</evidence>
<dbReference type="InterPro" id="IPR053183">
    <property type="entry name" value="ASL1"/>
</dbReference>
<dbReference type="PANTHER" id="PTHR34154">
    <property type="entry name" value="ALKALI-SENSITIVE LINKAGE PROTEIN 1"/>
    <property type="match status" value="1"/>
</dbReference>
<dbReference type="GO" id="GO:0016787">
    <property type="term" value="F:hydrolase activity"/>
    <property type="evidence" value="ECO:0007669"/>
    <property type="project" value="UniProtKB-KW"/>
</dbReference>
<dbReference type="InterPro" id="IPR017853">
    <property type="entry name" value="GH"/>
</dbReference>
<dbReference type="PANTHER" id="PTHR34154:SF3">
    <property type="entry name" value="ALKALI-SENSITIVE LINKAGE PROTEIN 1"/>
    <property type="match status" value="1"/>
</dbReference>
<dbReference type="Gene3D" id="3.20.20.80">
    <property type="entry name" value="Glycosidases"/>
    <property type="match status" value="1"/>
</dbReference>
<dbReference type="Proteomes" id="UP000318995">
    <property type="component" value="Unassembled WGS sequence"/>
</dbReference>
<evidence type="ECO:0000259" key="1">
    <source>
        <dbReference type="Pfam" id="PF11790"/>
    </source>
</evidence>
<evidence type="ECO:0000313" key="2">
    <source>
        <dbReference type="EMBL" id="TWT47841.1"/>
    </source>
</evidence>
<accession>A0A5C5WCQ8</accession>
<protein>
    <submittedName>
        <fullName evidence="2">Glycosyl hydrolase catalytic core</fullName>
    </submittedName>
</protein>
<keyword evidence="2" id="KW-0378">Hydrolase</keyword>
<dbReference type="SUPFAM" id="SSF51445">
    <property type="entry name" value="(Trans)glycosidases"/>
    <property type="match status" value="1"/>
</dbReference>